<feature type="compositionally biased region" description="Gly residues" evidence="1">
    <location>
        <begin position="185"/>
        <end position="222"/>
    </location>
</feature>
<feature type="compositionally biased region" description="Gly residues" evidence="1">
    <location>
        <begin position="160"/>
        <end position="178"/>
    </location>
</feature>
<evidence type="ECO:0008006" key="4">
    <source>
        <dbReference type="Google" id="ProtNLM"/>
    </source>
</evidence>
<evidence type="ECO:0000313" key="3">
    <source>
        <dbReference type="Proteomes" id="UP001596015"/>
    </source>
</evidence>
<gene>
    <name evidence="2" type="ORF">ACFO0E_13345</name>
</gene>
<sequence length="378" mass="38531">MKATVSYHCTDTLVTDPDILSRYTEQYGMPLTDEQCQSQYGGYSRVNYSQGVDSSGSGAVDTGACSISLADDEDLECFDRPSIPTGGFCYGNRVATSTGDPTQVPTPNSSGSEDTDDLPDYLTPDSDCQVNCVTFDGTTYKVDQSAIDTGYVNSPDLDNSGGGSDDGGSSGGSGGGDSGSDDGTDGGSSGGGSDGGDSGDSGGGGSGGSGGGSGGSDSGSGDTGDDDGLGLGDVIDAINDGFNGLVDTFTDTEGAPSENEIREGFDGEGVNDDVMSQLDEDATAAQGDLNDRFRDYFTNEGSALGQTLGYVRDKVTGLVPEVSSGGCTPLVFGSGERSFTIDCEHFNLIKAALAWLLYFFTAYQVTAIAFSYRNGSEA</sequence>
<evidence type="ECO:0000256" key="1">
    <source>
        <dbReference type="SAM" id="MobiDB-lite"/>
    </source>
</evidence>
<keyword evidence="3" id="KW-1185">Reference proteome</keyword>
<dbReference type="RefSeq" id="WP_246940081.1">
    <property type="nucleotide sequence ID" value="NZ_JAKGAK010000003.1"/>
</dbReference>
<feature type="region of interest" description="Disordered" evidence="1">
    <location>
        <begin position="250"/>
        <end position="269"/>
    </location>
</feature>
<name>A0ABV8XIH6_9GAMM</name>
<feature type="compositionally biased region" description="Polar residues" evidence="1">
    <location>
        <begin position="94"/>
        <end position="112"/>
    </location>
</feature>
<evidence type="ECO:0000313" key="2">
    <source>
        <dbReference type="EMBL" id="MFC4417384.1"/>
    </source>
</evidence>
<dbReference type="Proteomes" id="UP001596015">
    <property type="component" value="Unassembled WGS sequence"/>
</dbReference>
<feature type="region of interest" description="Disordered" evidence="1">
    <location>
        <begin position="94"/>
        <end position="123"/>
    </location>
</feature>
<accession>A0ABV8XIH6</accession>
<reference evidence="3" key="1">
    <citation type="journal article" date="2019" name="Int. J. Syst. Evol. Microbiol.">
        <title>The Global Catalogue of Microorganisms (GCM) 10K type strain sequencing project: providing services to taxonomists for standard genome sequencing and annotation.</title>
        <authorList>
            <consortium name="The Broad Institute Genomics Platform"/>
            <consortium name="The Broad Institute Genome Sequencing Center for Infectious Disease"/>
            <person name="Wu L."/>
            <person name="Ma J."/>
        </authorList>
    </citation>
    <scope>NUCLEOTIDE SEQUENCE [LARGE SCALE GENOMIC DNA]</scope>
    <source>
        <strain evidence="3">CCUG 49679</strain>
    </source>
</reference>
<protein>
    <recommendedName>
        <fullName evidence="4">TspB protein</fullName>
    </recommendedName>
</protein>
<comment type="caution">
    <text evidence="2">The sequence shown here is derived from an EMBL/GenBank/DDBJ whole genome shotgun (WGS) entry which is preliminary data.</text>
</comment>
<dbReference type="EMBL" id="JBHSEO010000057">
    <property type="protein sequence ID" value="MFC4417384.1"/>
    <property type="molecule type" value="Genomic_DNA"/>
</dbReference>
<proteinExistence type="predicted"/>
<feature type="region of interest" description="Disordered" evidence="1">
    <location>
        <begin position="151"/>
        <end position="232"/>
    </location>
</feature>
<organism evidence="2 3">
    <name type="scientific">Chromohalobacter beijerinckii</name>
    <dbReference type="NCBI Taxonomy" id="86179"/>
    <lineage>
        <taxon>Bacteria</taxon>
        <taxon>Pseudomonadati</taxon>
        <taxon>Pseudomonadota</taxon>
        <taxon>Gammaproteobacteria</taxon>
        <taxon>Oceanospirillales</taxon>
        <taxon>Halomonadaceae</taxon>
        <taxon>Chromohalobacter</taxon>
    </lineage>
</organism>